<dbReference type="PANTHER" id="PTHR21689:SF2">
    <property type="entry name" value="PROTEIN LIN-9 HOMOLOG"/>
    <property type="match status" value="1"/>
</dbReference>
<dbReference type="PANTHER" id="PTHR21689">
    <property type="entry name" value="LIN-9"/>
    <property type="match status" value="1"/>
</dbReference>
<protein>
    <recommendedName>
        <fullName evidence="3">DIRP domain-containing protein</fullName>
    </recommendedName>
</protein>
<dbReference type="EMBL" id="KI913164">
    <property type="protein sequence ID" value="ETV70637.1"/>
    <property type="molecule type" value="Genomic_DNA"/>
</dbReference>
<comment type="subcellular location">
    <subcellularLocation>
        <location evidence="1">Nucleus</location>
    </subcellularLocation>
</comment>
<dbReference type="InterPro" id="IPR010561">
    <property type="entry name" value="LIN-9/ALY1"/>
</dbReference>
<dbReference type="RefSeq" id="XP_009839703.1">
    <property type="nucleotide sequence ID" value="XM_009841401.1"/>
</dbReference>
<dbReference type="GO" id="GO:0003677">
    <property type="term" value="F:DNA binding"/>
    <property type="evidence" value="ECO:0007669"/>
    <property type="project" value="TreeGrafter"/>
</dbReference>
<dbReference type="GO" id="GO:0017053">
    <property type="term" value="C:transcription repressor complex"/>
    <property type="evidence" value="ECO:0007669"/>
    <property type="project" value="InterPro"/>
</dbReference>
<keyword evidence="2" id="KW-0539">Nucleus</keyword>
<dbReference type="GeneID" id="20815751"/>
<dbReference type="GO" id="GO:0051726">
    <property type="term" value="P:regulation of cell cycle"/>
    <property type="evidence" value="ECO:0007669"/>
    <property type="project" value="TreeGrafter"/>
</dbReference>
<gene>
    <name evidence="4" type="ORF">H257_13755</name>
</gene>
<evidence type="ECO:0000256" key="2">
    <source>
        <dbReference type="ARBA" id="ARBA00023242"/>
    </source>
</evidence>
<dbReference type="GO" id="GO:0006357">
    <property type="term" value="P:regulation of transcription by RNA polymerase II"/>
    <property type="evidence" value="ECO:0007669"/>
    <property type="project" value="TreeGrafter"/>
</dbReference>
<dbReference type="GO" id="GO:0005654">
    <property type="term" value="C:nucleoplasm"/>
    <property type="evidence" value="ECO:0007669"/>
    <property type="project" value="TreeGrafter"/>
</dbReference>
<organism evidence="4">
    <name type="scientific">Aphanomyces astaci</name>
    <name type="common">Crayfish plague agent</name>
    <dbReference type="NCBI Taxonomy" id="112090"/>
    <lineage>
        <taxon>Eukaryota</taxon>
        <taxon>Sar</taxon>
        <taxon>Stramenopiles</taxon>
        <taxon>Oomycota</taxon>
        <taxon>Saprolegniomycetes</taxon>
        <taxon>Saprolegniales</taxon>
        <taxon>Verrucalvaceae</taxon>
        <taxon>Aphanomyces</taxon>
    </lineage>
</organism>
<accession>W4FT54</accession>
<evidence type="ECO:0000313" key="4">
    <source>
        <dbReference type="EMBL" id="ETV70637.1"/>
    </source>
</evidence>
<reference evidence="4" key="1">
    <citation type="submission" date="2013-12" db="EMBL/GenBank/DDBJ databases">
        <title>The Genome Sequence of Aphanomyces astaci APO3.</title>
        <authorList>
            <consortium name="The Broad Institute Genomics Platform"/>
            <person name="Russ C."/>
            <person name="Tyler B."/>
            <person name="van West P."/>
            <person name="Dieguez-Uribeondo J."/>
            <person name="Young S.K."/>
            <person name="Zeng Q."/>
            <person name="Gargeya S."/>
            <person name="Fitzgerald M."/>
            <person name="Abouelleil A."/>
            <person name="Alvarado L."/>
            <person name="Chapman S.B."/>
            <person name="Gainer-Dewar J."/>
            <person name="Goldberg J."/>
            <person name="Griggs A."/>
            <person name="Gujja S."/>
            <person name="Hansen M."/>
            <person name="Howarth C."/>
            <person name="Imamovic A."/>
            <person name="Ireland A."/>
            <person name="Larimer J."/>
            <person name="McCowan C."/>
            <person name="Murphy C."/>
            <person name="Pearson M."/>
            <person name="Poon T.W."/>
            <person name="Priest M."/>
            <person name="Roberts A."/>
            <person name="Saif S."/>
            <person name="Shea T."/>
            <person name="Sykes S."/>
            <person name="Wortman J."/>
            <person name="Nusbaum C."/>
            <person name="Birren B."/>
        </authorList>
    </citation>
    <scope>NUCLEOTIDE SEQUENCE [LARGE SCALE GENOMIC DNA]</scope>
    <source>
        <strain evidence="4">APO3</strain>
    </source>
</reference>
<dbReference type="STRING" id="112090.W4FT54"/>
<dbReference type="GO" id="GO:0006351">
    <property type="term" value="P:DNA-templated transcription"/>
    <property type="evidence" value="ECO:0007669"/>
    <property type="project" value="InterPro"/>
</dbReference>
<dbReference type="VEuPathDB" id="FungiDB:H257_13755"/>
<dbReference type="AlphaFoldDB" id="W4FT54"/>
<name>W4FT54_APHAT</name>
<proteinExistence type="predicted"/>
<dbReference type="SMART" id="SM01135">
    <property type="entry name" value="DIRP"/>
    <property type="match status" value="1"/>
</dbReference>
<dbReference type="InterPro" id="IPR033471">
    <property type="entry name" value="DIRP"/>
</dbReference>
<sequence>MGWSERLGPRWTESEVTEFFSLWRQHDATTASLDRVVAAVSTELPQRTPDMVRALIQMHKGFLSLPMATDEGLYAILTDHYDAQAAWESEAAEKQQQQQVVAASSSRRKVSRRNNVQYVRSFSAAIDDEFFAHSEFHDCLVQMNMGHFQRAKRTEWSAIRGSMGHPRRFSATFLKEERQKLLRYRNVVRYAQRMNEFPVDIRFPYKIYSPLKVGAHVRVLHPKSRHLCVGVVCAVHVHDNAYDVLLPFAADHKEILRCPDTSVMLLRHDDSHGITDMSLLYWQQATPKADVAPSFPLEYDQHGGGDLADATGMAMRAVTALLQRKEQLVMHLSRMNDQAATMSIALPNTDVADENDVVQQFQSQYAWVLVNLDTTNHMLASALYRMQLPSPHHAVEDQRLQDDAADAALNVQQLEWAHQYMHAAHERSRNLVAGTIRRLTMDERCKDTLQMPQLATSELIMSCMDMVLTLQCAVAKMTTDDQVPLPPMVVHKLLDRNLELLKPRAHANMTLYHEMVQSIQVLKSVLLTHHQNSPP</sequence>
<dbReference type="Pfam" id="PF06584">
    <property type="entry name" value="DIRP"/>
    <property type="match status" value="1"/>
</dbReference>
<dbReference type="OrthoDB" id="2339771at2759"/>
<feature type="domain" description="DIRP" evidence="3">
    <location>
        <begin position="122"/>
        <end position="223"/>
    </location>
</feature>
<evidence type="ECO:0000256" key="1">
    <source>
        <dbReference type="ARBA" id="ARBA00004123"/>
    </source>
</evidence>
<evidence type="ECO:0000259" key="3">
    <source>
        <dbReference type="SMART" id="SM01135"/>
    </source>
</evidence>